<dbReference type="Proteomes" id="UP001275084">
    <property type="component" value="Unassembled WGS sequence"/>
</dbReference>
<name>A0AAJ0HNJ7_9PEZI</name>
<keyword evidence="2" id="KW-1185">Reference proteome</keyword>
<reference evidence="1" key="1">
    <citation type="journal article" date="2023" name="Mol. Phylogenet. Evol.">
        <title>Genome-scale phylogeny and comparative genomics of the fungal order Sordariales.</title>
        <authorList>
            <person name="Hensen N."/>
            <person name="Bonometti L."/>
            <person name="Westerberg I."/>
            <person name="Brannstrom I.O."/>
            <person name="Guillou S."/>
            <person name="Cros-Aarteil S."/>
            <person name="Calhoun S."/>
            <person name="Haridas S."/>
            <person name="Kuo A."/>
            <person name="Mondo S."/>
            <person name="Pangilinan J."/>
            <person name="Riley R."/>
            <person name="LaButti K."/>
            <person name="Andreopoulos B."/>
            <person name="Lipzen A."/>
            <person name="Chen C."/>
            <person name="Yan M."/>
            <person name="Daum C."/>
            <person name="Ng V."/>
            <person name="Clum A."/>
            <person name="Steindorff A."/>
            <person name="Ohm R.A."/>
            <person name="Martin F."/>
            <person name="Silar P."/>
            <person name="Natvig D.O."/>
            <person name="Lalanne C."/>
            <person name="Gautier V."/>
            <person name="Ament-Velasquez S.L."/>
            <person name="Kruys A."/>
            <person name="Hutchinson M.I."/>
            <person name="Powell A.J."/>
            <person name="Barry K."/>
            <person name="Miller A.N."/>
            <person name="Grigoriev I.V."/>
            <person name="Debuchy R."/>
            <person name="Gladieux P."/>
            <person name="Hiltunen Thoren M."/>
            <person name="Johannesson H."/>
        </authorList>
    </citation>
    <scope>NUCLEOTIDE SEQUENCE</scope>
    <source>
        <strain evidence="1">CBS 955.72</strain>
    </source>
</reference>
<evidence type="ECO:0000313" key="2">
    <source>
        <dbReference type="Proteomes" id="UP001275084"/>
    </source>
</evidence>
<evidence type="ECO:0000313" key="1">
    <source>
        <dbReference type="EMBL" id="KAK3358023.1"/>
    </source>
</evidence>
<protein>
    <submittedName>
        <fullName evidence="1">Uncharacterized protein</fullName>
    </submittedName>
</protein>
<reference evidence="1" key="2">
    <citation type="submission" date="2023-06" db="EMBL/GenBank/DDBJ databases">
        <authorList>
            <consortium name="Lawrence Berkeley National Laboratory"/>
            <person name="Haridas S."/>
            <person name="Hensen N."/>
            <person name="Bonometti L."/>
            <person name="Westerberg I."/>
            <person name="Brannstrom I.O."/>
            <person name="Guillou S."/>
            <person name="Cros-Aarteil S."/>
            <person name="Calhoun S."/>
            <person name="Kuo A."/>
            <person name="Mondo S."/>
            <person name="Pangilinan J."/>
            <person name="Riley R."/>
            <person name="Labutti K."/>
            <person name="Andreopoulos B."/>
            <person name="Lipzen A."/>
            <person name="Chen C."/>
            <person name="Yanf M."/>
            <person name="Daum C."/>
            <person name="Ng V."/>
            <person name="Clum A."/>
            <person name="Steindorff A."/>
            <person name="Ohm R."/>
            <person name="Martin F."/>
            <person name="Silar P."/>
            <person name="Natvig D."/>
            <person name="Lalanne C."/>
            <person name="Gautier V."/>
            <person name="Ament-Velasquez S.L."/>
            <person name="Kruys A."/>
            <person name="Hutchinson M.I."/>
            <person name="Powell A.J."/>
            <person name="Barry K."/>
            <person name="Miller A.N."/>
            <person name="Grigoriev I.V."/>
            <person name="Debuchy R."/>
            <person name="Gladieux P."/>
            <person name="Thoren M.H."/>
            <person name="Johannesson H."/>
        </authorList>
    </citation>
    <scope>NUCLEOTIDE SEQUENCE</scope>
    <source>
        <strain evidence="1">CBS 955.72</strain>
    </source>
</reference>
<dbReference type="AlphaFoldDB" id="A0AAJ0HNJ7"/>
<dbReference type="EMBL" id="JAUIQD010000003">
    <property type="protein sequence ID" value="KAK3358023.1"/>
    <property type="molecule type" value="Genomic_DNA"/>
</dbReference>
<accession>A0AAJ0HNJ7</accession>
<organism evidence="1 2">
    <name type="scientific">Lasiosphaeria hispida</name>
    <dbReference type="NCBI Taxonomy" id="260671"/>
    <lineage>
        <taxon>Eukaryota</taxon>
        <taxon>Fungi</taxon>
        <taxon>Dikarya</taxon>
        <taxon>Ascomycota</taxon>
        <taxon>Pezizomycotina</taxon>
        <taxon>Sordariomycetes</taxon>
        <taxon>Sordariomycetidae</taxon>
        <taxon>Sordariales</taxon>
        <taxon>Lasiosphaeriaceae</taxon>
        <taxon>Lasiosphaeria</taxon>
    </lineage>
</organism>
<proteinExistence type="predicted"/>
<gene>
    <name evidence="1" type="ORF">B0T25DRAFT_175699</name>
</gene>
<comment type="caution">
    <text evidence="1">The sequence shown here is derived from an EMBL/GenBank/DDBJ whole genome shotgun (WGS) entry which is preliminary data.</text>
</comment>
<sequence>MSAAQGPTTKSSSRSSTVCKWHLRTWNLYSQTPNLRASNRPSTRPLAASNPWNRSWASWGNINRPSELKQRTYPGTPSLTSVYTGTINMMLAEYGLETMDISMGKSGAHHLHIRERLEVTRGMLDQVRLGVYGQLLAIYKVALMLEMLYRIVDSELRASWKSLQNMVVSVGVATQEIYCVLMEIRESIQAVHRPDVCWAFFQDSIMLEGTIGRKFLILSE</sequence>